<dbReference type="Gene3D" id="3.30.565.10">
    <property type="entry name" value="Histidine kinase-like ATPase, C-terminal domain"/>
    <property type="match status" value="1"/>
</dbReference>
<evidence type="ECO:0000256" key="14">
    <source>
        <dbReference type="SAM" id="Coils"/>
    </source>
</evidence>
<dbReference type="Gene3D" id="1.10.287.130">
    <property type="match status" value="1"/>
</dbReference>
<dbReference type="InterPro" id="IPR003660">
    <property type="entry name" value="HAMP_dom"/>
</dbReference>
<dbReference type="InterPro" id="IPR050398">
    <property type="entry name" value="HssS/ArlS-like"/>
</dbReference>
<dbReference type="InterPro" id="IPR003661">
    <property type="entry name" value="HisK_dim/P_dom"/>
</dbReference>
<dbReference type="SUPFAM" id="SSF158472">
    <property type="entry name" value="HAMP domain-like"/>
    <property type="match status" value="1"/>
</dbReference>
<dbReference type="CDD" id="cd00082">
    <property type="entry name" value="HisKA"/>
    <property type="match status" value="1"/>
</dbReference>
<keyword evidence="7 15" id="KW-0812">Transmembrane</keyword>
<keyword evidence="9 18" id="KW-0418">Kinase</keyword>
<evidence type="ECO:0000256" key="4">
    <source>
        <dbReference type="ARBA" id="ARBA00022475"/>
    </source>
</evidence>
<keyword evidence="4" id="KW-1003">Cell membrane</keyword>
<dbReference type="SMART" id="SM00304">
    <property type="entry name" value="HAMP"/>
    <property type="match status" value="1"/>
</dbReference>
<feature type="domain" description="HAMP" evidence="17">
    <location>
        <begin position="188"/>
        <end position="240"/>
    </location>
</feature>
<evidence type="ECO:0000313" key="19">
    <source>
        <dbReference type="Proteomes" id="UP000597877"/>
    </source>
</evidence>
<keyword evidence="12" id="KW-0902">Two-component regulatory system</keyword>
<evidence type="ECO:0000259" key="16">
    <source>
        <dbReference type="PROSITE" id="PS50109"/>
    </source>
</evidence>
<dbReference type="SUPFAM" id="SSF47384">
    <property type="entry name" value="Homodimeric domain of signal transducing histidine kinase"/>
    <property type="match status" value="1"/>
</dbReference>
<evidence type="ECO:0000256" key="15">
    <source>
        <dbReference type="SAM" id="Phobius"/>
    </source>
</evidence>
<dbReference type="InterPro" id="IPR003594">
    <property type="entry name" value="HATPase_dom"/>
</dbReference>
<reference evidence="18 19" key="1">
    <citation type="submission" date="2020-08" db="EMBL/GenBank/DDBJ databases">
        <title>Genome public.</title>
        <authorList>
            <person name="Liu C."/>
            <person name="Sun Q."/>
        </authorList>
    </citation>
    <scope>NUCLEOTIDE SEQUENCE [LARGE SCALE GENOMIC DNA]</scope>
    <source>
        <strain evidence="18 19">BX4</strain>
    </source>
</reference>
<protein>
    <recommendedName>
        <fullName evidence="3">histidine kinase</fullName>
        <ecNumber evidence="3">2.7.13.3</ecNumber>
    </recommendedName>
</protein>
<evidence type="ECO:0000256" key="8">
    <source>
        <dbReference type="ARBA" id="ARBA00022741"/>
    </source>
</evidence>
<dbReference type="GO" id="GO:0016301">
    <property type="term" value="F:kinase activity"/>
    <property type="evidence" value="ECO:0007669"/>
    <property type="project" value="UniProtKB-KW"/>
</dbReference>
<evidence type="ECO:0000256" key="11">
    <source>
        <dbReference type="ARBA" id="ARBA00022989"/>
    </source>
</evidence>
<keyword evidence="5" id="KW-0597">Phosphoprotein</keyword>
<dbReference type="Pfam" id="PF00512">
    <property type="entry name" value="HisKA"/>
    <property type="match status" value="1"/>
</dbReference>
<dbReference type="PROSITE" id="PS50885">
    <property type="entry name" value="HAMP"/>
    <property type="match status" value="1"/>
</dbReference>
<dbReference type="PRINTS" id="PR00344">
    <property type="entry name" value="BCTRLSENSOR"/>
</dbReference>
<keyword evidence="8" id="KW-0547">Nucleotide-binding</keyword>
<dbReference type="Pfam" id="PF00672">
    <property type="entry name" value="HAMP"/>
    <property type="match status" value="1"/>
</dbReference>
<proteinExistence type="predicted"/>
<dbReference type="InterPro" id="IPR005467">
    <property type="entry name" value="His_kinase_dom"/>
</dbReference>
<dbReference type="SMART" id="SM00388">
    <property type="entry name" value="HisKA"/>
    <property type="match status" value="1"/>
</dbReference>
<dbReference type="PANTHER" id="PTHR45528:SF1">
    <property type="entry name" value="SENSOR HISTIDINE KINASE CPXA"/>
    <property type="match status" value="1"/>
</dbReference>
<evidence type="ECO:0000256" key="2">
    <source>
        <dbReference type="ARBA" id="ARBA00004651"/>
    </source>
</evidence>
<evidence type="ECO:0000256" key="1">
    <source>
        <dbReference type="ARBA" id="ARBA00000085"/>
    </source>
</evidence>
<keyword evidence="19" id="KW-1185">Reference proteome</keyword>
<keyword evidence="13 15" id="KW-0472">Membrane</keyword>
<dbReference type="CDD" id="cd00075">
    <property type="entry name" value="HATPase"/>
    <property type="match status" value="1"/>
</dbReference>
<dbReference type="InterPro" id="IPR004358">
    <property type="entry name" value="Sig_transdc_His_kin-like_C"/>
</dbReference>
<dbReference type="EC" id="2.7.13.3" evidence="3"/>
<sequence length="478" mass="54158">MKIFWKIFLSILSIVTVMYLVFGGALLYASFNNSLNREIQREVSENKMFMNMLKTSLSVSVEDDNRLEENVIKTTESVRNSLGQNRYNIKLCNSKGVEKYRGSTIESFISVKEMNKKNSAYVIKLADDNEHYIENMNKIVVYGKTYYVSSIKNIQYIYEDRNTLYNRYRLMVIMAFVVSGILSYLISKRITKPIVELSKITEKMASGDYGARAKGKQTGEVGVLINSFNSMADILKENIEELEDSARKQEDFTASFAHELKTPLTAIVGYSDMIRSMDLSEKEIKEYSNYIFSQGKRLEKLSFSLMDLISLDKQNISFEKVNMKRLLKQVGEMAKPNLIQKRIKFKIKAEEGKVYGNEELLISLINNIVDNARKAVDIGGAILITGQASGNEYMVTVQDNGCGMEPEELRKITEAFYMVDKSRARKEGGAGIGMALCKKIVSIHHGKWKIGSKPGVGTNVYVILPMDNKQLAGEGYEN</sequence>
<comment type="caution">
    <text evidence="18">The sequence shown here is derived from an EMBL/GenBank/DDBJ whole genome shotgun (WGS) entry which is preliminary data.</text>
</comment>
<evidence type="ECO:0000256" key="10">
    <source>
        <dbReference type="ARBA" id="ARBA00022840"/>
    </source>
</evidence>
<dbReference type="PANTHER" id="PTHR45528">
    <property type="entry name" value="SENSOR HISTIDINE KINASE CPXA"/>
    <property type="match status" value="1"/>
</dbReference>
<comment type="catalytic activity">
    <reaction evidence="1">
        <text>ATP + protein L-histidine = ADP + protein N-phospho-L-histidine.</text>
        <dbReference type="EC" id="2.7.13.3"/>
    </reaction>
</comment>
<comment type="subcellular location">
    <subcellularLocation>
        <location evidence="2">Cell membrane</location>
        <topology evidence="2">Multi-pass membrane protein</topology>
    </subcellularLocation>
</comment>
<gene>
    <name evidence="18" type="ORF">H8S00_09075</name>
</gene>
<feature type="domain" description="Histidine kinase" evidence="16">
    <location>
        <begin position="255"/>
        <end position="468"/>
    </location>
</feature>
<evidence type="ECO:0000256" key="13">
    <source>
        <dbReference type="ARBA" id="ARBA00023136"/>
    </source>
</evidence>
<keyword evidence="11 15" id="KW-1133">Transmembrane helix</keyword>
<name>A0ABR7F3H5_9FIRM</name>
<dbReference type="EMBL" id="JACOOZ010000006">
    <property type="protein sequence ID" value="MBC5668132.1"/>
    <property type="molecule type" value="Genomic_DNA"/>
</dbReference>
<dbReference type="PROSITE" id="PS50109">
    <property type="entry name" value="HIS_KIN"/>
    <property type="match status" value="1"/>
</dbReference>
<feature type="transmembrane region" description="Helical" evidence="15">
    <location>
        <begin position="7"/>
        <end position="31"/>
    </location>
</feature>
<dbReference type="SUPFAM" id="SSF55874">
    <property type="entry name" value="ATPase domain of HSP90 chaperone/DNA topoisomerase II/histidine kinase"/>
    <property type="match status" value="1"/>
</dbReference>
<dbReference type="SMART" id="SM00387">
    <property type="entry name" value="HATPase_c"/>
    <property type="match status" value="1"/>
</dbReference>
<evidence type="ECO:0000256" key="7">
    <source>
        <dbReference type="ARBA" id="ARBA00022692"/>
    </source>
</evidence>
<dbReference type="Pfam" id="PF02518">
    <property type="entry name" value="HATPase_c"/>
    <property type="match status" value="1"/>
</dbReference>
<evidence type="ECO:0000259" key="17">
    <source>
        <dbReference type="PROSITE" id="PS50885"/>
    </source>
</evidence>
<dbReference type="RefSeq" id="WP_021952264.1">
    <property type="nucleotide sequence ID" value="NZ_JACOOZ010000006.1"/>
</dbReference>
<dbReference type="Proteomes" id="UP000597877">
    <property type="component" value="Unassembled WGS sequence"/>
</dbReference>
<dbReference type="CDD" id="cd06225">
    <property type="entry name" value="HAMP"/>
    <property type="match status" value="1"/>
</dbReference>
<accession>A0ABR7F3H5</accession>
<dbReference type="InterPro" id="IPR036890">
    <property type="entry name" value="HATPase_C_sf"/>
</dbReference>
<evidence type="ECO:0000256" key="3">
    <source>
        <dbReference type="ARBA" id="ARBA00012438"/>
    </source>
</evidence>
<evidence type="ECO:0000256" key="5">
    <source>
        <dbReference type="ARBA" id="ARBA00022553"/>
    </source>
</evidence>
<dbReference type="InterPro" id="IPR036097">
    <property type="entry name" value="HisK_dim/P_sf"/>
</dbReference>
<evidence type="ECO:0000256" key="12">
    <source>
        <dbReference type="ARBA" id="ARBA00023012"/>
    </source>
</evidence>
<organism evidence="18 19">
    <name type="scientific">Eubacterium segne</name>
    <dbReference type="NCBI Taxonomy" id="2763045"/>
    <lineage>
        <taxon>Bacteria</taxon>
        <taxon>Bacillati</taxon>
        <taxon>Bacillota</taxon>
        <taxon>Clostridia</taxon>
        <taxon>Eubacteriales</taxon>
        <taxon>Eubacteriaceae</taxon>
        <taxon>Eubacterium</taxon>
    </lineage>
</organism>
<evidence type="ECO:0000256" key="6">
    <source>
        <dbReference type="ARBA" id="ARBA00022679"/>
    </source>
</evidence>
<dbReference type="Gene3D" id="6.10.340.10">
    <property type="match status" value="1"/>
</dbReference>
<evidence type="ECO:0000313" key="18">
    <source>
        <dbReference type="EMBL" id="MBC5668132.1"/>
    </source>
</evidence>
<keyword evidence="14" id="KW-0175">Coiled coil</keyword>
<feature type="coiled-coil region" evidence="14">
    <location>
        <begin position="225"/>
        <end position="252"/>
    </location>
</feature>
<keyword evidence="10" id="KW-0067">ATP-binding</keyword>
<keyword evidence="6" id="KW-0808">Transferase</keyword>
<evidence type="ECO:0000256" key="9">
    <source>
        <dbReference type="ARBA" id="ARBA00022777"/>
    </source>
</evidence>